<dbReference type="Gene3D" id="3.30.390.10">
    <property type="entry name" value="Enolase-like, N-terminal domain"/>
    <property type="match status" value="1"/>
</dbReference>
<protein>
    <submittedName>
        <fullName evidence="2">L-alanine-DL-glutamate epimerase-like enolase superfamily enzyme</fullName>
    </submittedName>
</protein>
<dbReference type="Pfam" id="PF13378">
    <property type="entry name" value="MR_MLE_C"/>
    <property type="match status" value="1"/>
</dbReference>
<dbReference type="InterPro" id="IPR034593">
    <property type="entry name" value="DgoD-like"/>
</dbReference>
<evidence type="ECO:0000313" key="3">
    <source>
        <dbReference type="Proteomes" id="UP000256629"/>
    </source>
</evidence>
<dbReference type="EMBL" id="QRDX01000005">
    <property type="protein sequence ID" value="RED47823.1"/>
    <property type="molecule type" value="Genomic_DNA"/>
</dbReference>
<feature type="domain" description="Enolase C-terminal" evidence="1">
    <location>
        <begin position="174"/>
        <end position="395"/>
    </location>
</feature>
<organism evidence="2 3">
    <name type="scientific">Seonamhaeicola aphaedonensis</name>
    <dbReference type="NCBI Taxonomy" id="1461338"/>
    <lineage>
        <taxon>Bacteria</taxon>
        <taxon>Pseudomonadati</taxon>
        <taxon>Bacteroidota</taxon>
        <taxon>Flavobacteriia</taxon>
        <taxon>Flavobacteriales</taxon>
        <taxon>Flavobacteriaceae</taxon>
    </lineage>
</organism>
<evidence type="ECO:0000313" key="2">
    <source>
        <dbReference type="EMBL" id="RED47823.1"/>
    </source>
</evidence>
<dbReference type="SUPFAM" id="SSF51604">
    <property type="entry name" value="Enolase C-terminal domain-like"/>
    <property type="match status" value="1"/>
</dbReference>
<dbReference type="RefSeq" id="WP_116524191.1">
    <property type="nucleotide sequence ID" value="NZ_QRDX01000005.1"/>
</dbReference>
<proteinExistence type="predicted"/>
<dbReference type="GO" id="GO:0016854">
    <property type="term" value="F:racemase and epimerase activity"/>
    <property type="evidence" value="ECO:0007669"/>
    <property type="project" value="UniProtKB-ARBA"/>
</dbReference>
<gene>
    <name evidence="2" type="ORF">DFQ02_10550</name>
</gene>
<dbReference type="PANTHER" id="PTHR48080">
    <property type="entry name" value="D-GALACTONATE DEHYDRATASE-RELATED"/>
    <property type="match status" value="1"/>
</dbReference>
<keyword evidence="3" id="KW-1185">Reference proteome</keyword>
<dbReference type="InterPro" id="IPR036849">
    <property type="entry name" value="Enolase-like_C_sf"/>
</dbReference>
<dbReference type="AlphaFoldDB" id="A0A3D9HEC6"/>
<dbReference type="Gene3D" id="3.20.20.120">
    <property type="entry name" value="Enolase-like C-terminal domain"/>
    <property type="match status" value="1"/>
</dbReference>
<reference evidence="2 3" key="1">
    <citation type="submission" date="2018-07" db="EMBL/GenBank/DDBJ databases">
        <title>Genomic Encyclopedia of Type Strains, Phase III (KMG-III): the genomes of soil and plant-associated and newly described type strains.</title>
        <authorList>
            <person name="Whitman W."/>
        </authorList>
    </citation>
    <scope>NUCLEOTIDE SEQUENCE [LARGE SCALE GENOMIC DNA]</scope>
    <source>
        <strain evidence="2 3">CECT 8487</strain>
    </source>
</reference>
<dbReference type="PROSITE" id="PS51257">
    <property type="entry name" value="PROKAR_LIPOPROTEIN"/>
    <property type="match status" value="1"/>
</dbReference>
<evidence type="ECO:0000259" key="1">
    <source>
        <dbReference type="Pfam" id="PF13378"/>
    </source>
</evidence>
<dbReference type="InterPro" id="IPR029065">
    <property type="entry name" value="Enolase_C-like"/>
</dbReference>
<accession>A0A3D9HEC6</accession>
<dbReference type="Proteomes" id="UP000256629">
    <property type="component" value="Unassembled WGS sequence"/>
</dbReference>
<sequence>MKINRRNFIKGISSLGLFSLSYPLLSSCISNKDVLTLKITRIEFYQYNINIPRYFSFGTWLNRQHIFMRITAGDQYGWSEIPASRNNPDVDLSPWVHYVKQFKGLSIVEAQKLLQSQQVKGSKTSLKFLELMDMGLLDLAGRLENKPAIELLGLNHREPVPGLYCILHKDEDKVREEAQKSLEQNLGHHMKFKMYGDMEVDLKLLRIIREVLGEKAVVISDVNKGYKKWKSLEELAEILNIFRENGLNAVEDPAPLTTEQWIALQNTTRDLDLIPDAPMRPAWEGVDKLQKGMGRIINLHPSTMGSFNHTALLVNKVQDMGAKVMIGDDSLVGPACSAWQQIAIGAGATWVEAIEKEEDSKDYMECVLKSSTTKRSDGYYKMNSKPGFGLELDEKRLNSFCSRYIDV</sequence>
<dbReference type="InterPro" id="IPR029017">
    <property type="entry name" value="Enolase-like_N"/>
</dbReference>
<dbReference type="SUPFAM" id="SSF54826">
    <property type="entry name" value="Enolase N-terminal domain-like"/>
    <property type="match status" value="1"/>
</dbReference>
<comment type="caution">
    <text evidence="2">The sequence shown here is derived from an EMBL/GenBank/DDBJ whole genome shotgun (WGS) entry which is preliminary data.</text>
</comment>
<name>A0A3D9HEC6_9FLAO</name>
<dbReference type="OrthoDB" id="9775391at2"/>